<protein>
    <submittedName>
        <fullName evidence="2">Uncharacterized protein</fullName>
    </submittedName>
</protein>
<keyword evidence="1" id="KW-1133">Transmembrane helix</keyword>
<organism evidence="2 3">
    <name type="scientific">Polymorphospora rubra</name>
    <dbReference type="NCBI Taxonomy" id="338584"/>
    <lineage>
        <taxon>Bacteria</taxon>
        <taxon>Bacillati</taxon>
        <taxon>Actinomycetota</taxon>
        <taxon>Actinomycetes</taxon>
        <taxon>Micromonosporales</taxon>
        <taxon>Micromonosporaceae</taxon>
        <taxon>Polymorphospora</taxon>
    </lineage>
</organism>
<dbReference type="KEGG" id="pry:Prubr_73180"/>
<dbReference type="AlphaFoldDB" id="A0A810NAP9"/>
<dbReference type="Proteomes" id="UP000680866">
    <property type="component" value="Chromosome"/>
</dbReference>
<reference evidence="2" key="1">
    <citation type="submission" date="2020-08" db="EMBL/GenBank/DDBJ databases">
        <title>Whole genome shotgun sequence of Polymorphospora rubra NBRC 101157.</title>
        <authorList>
            <person name="Komaki H."/>
            <person name="Tamura T."/>
        </authorList>
    </citation>
    <scope>NUCLEOTIDE SEQUENCE</scope>
    <source>
        <strain evidence="2">NBRC 101157</strain>
    </source>
</reference>
<proteinExistence type="predicted"/>
<keyword evidence="3" id="KW-1185">Reference proteome</keyword>
<evidence type="ECO:0000313" key="3">
    <source>
        <dbReference type="Proteomes" id="UP000680866"/>
    </source>
</evidence>
<dbReference type="EMBL" id="AP023359">
    <property type="protein sequence ID" value="BCJ70297.1"/>
    <property type="molecule type" value="Genomic_DNA"/>
</dbReference>
<keyword evidence="1" id="KW-0472">Membrane</keyword>
<sequence length="79" mass="8319">MSGTETKSAFLSTELYVFLAAIAGVLIASYLVGADSAGVDVFRADRAWLYITALTIGYLGSRGLAKAGSAWRNSGERGR</sequence>
<evidence type="ECO:0000256" key="1">
    <source>
        <dbReference type="SAM" id="Phobius"/>
    </source>
</evidence>
<gene>
    <name evidence="2" type="ORF">Prubr_73180</name>
</gene>
<feature type="transmembrane region" description="Helical" evidence="1">
    <location>
        <begin position="15"/>
        <end position="32"/>
    </location>
</feature>
<keyword evidence="1" id="KW-0812">Transmembrane</keyword>
<dbReference type="RefSeq" id="WP_246568128.1">
    <property type="nucleotide sequence ID" value="NZ_AP023359.1"/>
</dbReference>
<feature type="transmembrane region" description="Helical" evidence="1">
    <location>
        <begin position="47"/>
        <end position="65"/>
    </location>
</feature>
<name>A0A810NAP9_9ACTN</name>
<accession>A0A810NAP9</accession>
<evidence type="ECO:0000313" key="2">
    <source>
        <dbReference type="EMBL" id="BCJ70297.1"/>
    </source>
</evidence>